<dbReference type="EMBL" id="BLIO01000001">
    <property type="protein sequence ID" value="GFE12562.1"/>
    <property type="molecule type" value="Genomic_DNA"/>
</dbReference>
<reference evidence="1 2" key="1">
    <citation type="submission" date="2019-12" db="EMBL/GenBank/DDBJ databases">
        <title>Whole genome shotgun sequence of Streptomyces hygroscopicus subsp. glebosus NBRC 13786.</title>
        <authorList>
            <person name="Ichikawa N."/>
            <person name="Kimura A."/>
            <person name="Kitahashi Y."/>
            <person name="Komaki H."/>
            <person name="Tamura T."/>
        </authorList>
    </citation>
    <scope>NUCLEOTIDE SEQUENCE [LARGE SCALE GENOMIC DNA]</scope>
    <source>
        <strain evidence="1 2">NBRC 13786</strain>
    </source>
</reference>
<evidence type="ECO:0000313" key="1">
    <source>
        <dbReference type="EMBL" id="GFE12562.1"/>
    </source>
</evidence>
<organism evidence="1 2">
    <name type="scientific">Streptomyces glebosus</name>
    <dbReference type="NCBI Taxonomy" id="249580"/>
    <lineage>
        <taxon>Bacteria</taxon>
        <taxon>Bacillati</taxon>
        <taxon>Actinomycetota</taxon>
        <taxon>Actinomycetes</taxon>
        <taxon>Kitasatosporales</taxon>
        <taxon>Streptomycetaceae</taxon>
        <taxon>Streptomyces</taxon>
    </lineage>
</organism>
<dbReference type="AlphaFoldDB" id="A0A640SP41"/>
<gene>
    <name evidence="1" type="ORF">Sgleb_06090</name>
</gene>
<protein>
    <submittedName>
        <fullName evidence="1">Uncharacterized protein</fullName>
    </submittedName>
</protein>
<dbReference type="Proteomes" id="UP000430079">
    <property type="component" value="Unassembled WGS sequence"/>
</dbReference>
<comment type="caution">
    <text evidence="1">The sequence shown here is derived from an EMBL/GenBank/DDBJ whole genome shotgun (WGS) entry which is preliminary data.</text>
</comment>
<evidence type="ECO:0000313" key="2">
    <source>
        <dbReference type="Proteomes" id="UP000430079"/>
    </source>
</evidence>
<proteinExistence type="predicted"/>
<sequence>MYQPWLCHRDGWAAERRGEGEREGGEAVADIGASGEHLREHRFPAQRMHLQVQ</sequence>
<accession>A0A640SP41</accession>
<name>A0A640SP41_9ACTN</name>
<keyword evidence="2" id="KW-1185">Reference proteome</keyword>